<reference evidence="1 2" key="2">
    <citation type="journal article" date="2022" name="Mol. Ecol. Resour.">
        <title>The genomes of chicory, endive, great burdock and yacon provide insights into Asteraceae paleo-polyploidization history and plant inulin production.</title>
        <authorList>
            <person name="Fan W."/>
            <person name="Wang S."/>
            <person name="Wang H."/>
            <person name="Wang A."/>
            <person name="Jiang F."/>
            <person name="Liu H."/>
            <person name="Zhao H."/>
            <person name="Xu D."/>
            <person name="Zhang Y."/>
        </authorList>
    </citation>
    <scope>NUCLEOTIDE SEQUENCE [LARGE SCALE GENOMIC DNA]</scope>
    <source>
        <strain evidence="2">cv. Punajuju</strain>
        <tissue evidence="1">Leaves</tissue>
    </source>
</reference>
<evidence type="ECO:0000313" key="1">
    <source>
        <dbReference type="EMBL" id="KAI3751186.1"/>
    </source>
</evidence>
<accession>A0ACB9DXI0</accession>
<gene>
    <name evidence="1" type="ORF">L2E82_22233</name>
</gene>
<comment type="caution">
    <text evidence="1">The sequence shown here is derived from an EMBL/GenBank/DDBJ whole genome shotgun (WGS) entry which is preliminary data.</text>
</comment>
<keyword evidence="2" id="KW-1185">Reference proteome</keyword>
<protein>
    <submittedName>
        <fullName evidence="1">Uncharacterized protein</fullName>
    </submittedName>
</protein>
<sequence>MAFKLWMNIRFSSPFSPPPPSIFPSKFESFEPPSSPSINSDNLLPEILPLDLLTMVKDKKDMNHYKRILFKDDGIKGASTMLAELAMEAGLPNGVLNIVHGTNDIANAICDDEDIKAISFVGSNTSNMGVKNHGIMMPDANIDATLNALVAAGFEAAGQRCMALSTVVLVGDATKWENELVKRAKQLKLNAGIEPDADLGPEKDRVCGLIQSGVESGARLLLDGRRIVAVIVAICRGNQMVSYQKRVRNQLKQINEDNQQLNWYKIKTVKQQKRSKALEESYDMDYQDQFFKDQLKVIQDAGNAKEGHSDKLQKEERMTVEQSYSVVDPKKRKPLISLHVSMQFFPVLGCCHRRTPLAFLPLRMLSSSSSNPNPSSNPIYATMNLNPHSSSSSSKKNPNLLPVFTNPQIPHINCKGLSQGVTISNGLSSSSSSVAANPVSISGIDESADAEELQLVVVSFYKFADFPDHADLRKPLKDLCENLYISGGIILAPEGINGSICGIRKSVEKVLDFIQSDDRLKGLRLIESPVSPEEEAIHHGHTSSSPLAAGEDAPFRWDHVRVKLKKEIVSLGMPSVSPNERVGKYVSPNEWNSLITDPNTVVIDVRNDYETRIGKFKGAVDPRTTAFREFPSWVDDQFHLSSSNSQTESKNSSNETENQNVKEPKSPPRVAMYCTGGIRCEKASSFLLSKGFKEVYHLKGGILKYLEEVPKTESLWEGECFVFDKRVSVKEGLVPGNFKLCYGCKKPVSDADMESIKFEYGVTCPYCYDSKSEEEKERARARQRQFETWGVIGGPDKGRKPLKTTNTGDSRMSKSV</sequence>
<dbReference type="Proteomes" id="UP001055811">
    <property type="component" value="Linkage Group LG04"/>
</dbReference>
<evidence type="ECO:0000313" key="2">
    <source>
        <dbReference type="Proteomes" id="UP001055811"/>
    </source>
</evidence>
<proteinExistence type="predicted"/>
<reference evidence="2" key="1">
    <citation type="journal article" date="2022" name="Mol. Ecol. Resour.">
        <title>The genomes of chicory, endive, great burdock and yacon provide insights into Asteraceae palaeo-polyploidization history and plant inulin production.</title>
        <authorList>
            <person name="Fan W."/>
            <person name="Wang S."/>
            <person name="Wang H."/>
            <person name="Wang A."/>
            <person name="Jiang F."/>
            <person name="Liu H."/>
            <person name="Zhao H."/>
            <person name="Xu D."/>
            <person name="Zhang Y."/>
        </authorList>
    </citation>
    <scope>NUCLEOTIDE SEQUENCE [LARGE SCALE GENOMIC DNA]</scope>
    <source>
        <strain evidence="2">cv. Punajuju</strain>
    </source>
</reference>
<name>A0ACB9DXI0_CICIN</name>
<organism evidence="1 2">
    <name type="scientific">Cichorium intybus</name>
    <name type="common">Chicory</name>
    <dbReference type="NCBI Taxonomy" id="13427"/>
    <lineage>
        <taxon>Eukaryota</taxon>
        <taxon>Viridiplantae</taxon>
        <taxon>Streptophyta</taxon>
        <taxon>Embryophyta</taxon>
        <taxon>Tracheophyta</taxon>
        <taxon>Spermatophyta</taxon>
        <taxon>Magnoliopsida</taxon>
        <taxon>eudicotyledons</taxon>
        <taxon>Gunneridae</taxon>
        <taxon>Pentapetalae</taxon>
        <taxon>asterids</taxon>
        <taxon>campanulids</taxon>
        <taxon>Asterales</taxon>
        <taxon>Asteraceae</taxon>
        <taxon>Cichorioideae</taxon>
        <taxon>Cichorieae</taxon>
        <taxon>Cichoriinae</taxon>
        <taxon>Cichorium</taxon>
    </lineage>
</organism>
<dbReference type="EMBL" id="CM042012">
    <property type="protein sequence ID" value="KAI3751186.1"/>
    <property type="molecule type" value="Genomic_DNA"/>
</dbReference>